<gene>
    <name evidence="1" type="ORF">R3P38DRAFT_2776805</name>
    <name evidence="2" type="ORF">R3P38DRAFT_2776809</name>
</gene>
<dbReference type="EMBL" id="JAWWNJ010000029">
    <property type="protein sequence ID" value="KAK7027739.1"/>
    <property type="molecule type" value="Genomic_DNA"/>
</dbReference>
<accession>A0AAW0BN08</accession>
<evidence type="ECO:0000313" key="1">
    <source>
        <dbReference type="EMBL" id="KAK7027739.1"/>
    </source>
</evidence>
<evidence type="ECO:0000313" key="3">
    <source>
        <dbReference type="Proteomes" id="UP001362999"/>
    </source>
</evidence>
<dbReference type="AlphaFoldDB" id="A0AAW0BN08"/>
<sequence length="275" mass="30716">MLLAPLSSAFLGWAKEAVELKNSRVGARRARVASELSTSIWPPTIRIAFPRATAFARRFWLPAGKYPPPTRIAAATTSPPQCLDCWGRRSGAVAFLSLTQVSNFTTPLTTSAYENEFPRANVSYISRPELNVEFKIRFFAVRRATSSASYKFPPSDASASKNFFSRCAGRRRHANSRFGVPATAALSLRVCRFFLSAARRPSSRSQPTSRRQVCKSSKSKKIFFAARQSESVFSSAARPLPFHKFLFFKYLSREHAISVRTGPLETSRETGFLRV</sequence>
<name>A0AAW0BN08_9AGAR</name>
<evidence type="ECO:0000313" key="2">
    <source>
        <dbReference type="EMBL" id="KAK7027744.1"/>
    </source>
</evidence>
<dbReference type="EMBL" id="JAWWNJ010000029">
    <property type="protein sequence ID" value="KAK7027744.1"/>
    <property type="molecule type" value="Genomic_DNA"/>
</dbReference>
<comment type="caution">
    <text evidence="1">The sequence shown here is derived from an EMBL/GenBank/DDBJ whole genome shotgun (WGS) entry which is preliminary data.</text>
</comment>
<protein>
    <submittedName>
        <fullName evidence="1">Uncharacterized protein</fullName>
    </submittedName>
</protein>
<dbReference type="Proteomes" id="UP001362999">
    <property type="component" value="Unassembled WGS sequence"/>
</dbReference>
<proteinExistence type="predicted"/>
<reference evidence="1 3" key="1">
    <citation type="journal article" date="2024" name="J Genomics">
        <title>Draft genome sequencing and assembly of Favolaschia claudopus CIRM-BRFM 2984 isolated from oak limbs.</title>
        <authorList>
            <person name="Navarro D."/>
            <person name="Drula E."/>
            <person name="Chaduli D."/>
            <person name="Cazenave R."/>
            <person name="Ahrendt S."/>
            <person name="Wang J."/>
            <person name="Lipzen A."/>
            <person name="Daum C."/>
            <person name="Barry K."/>
            <person name="Grigoriev I.V."/>
            <person name="Favel A."/>
            <person name="Rosso M.N."/>
            <person name="Martin F."/>
        </authorList>
    </citation>
    <scope>NUCLEOTIDE SEQUENCE [LARGE SCALE GENOMIC DNA]</scope>
    <source>
        <strain evidence="1 3">CIRM-BRFM 2984</strain>
    </source>
</reference>
<keyword evidence="3" id="KW-1185">Reference proteome</keyword>
<organism evidence="1 3">
    <name type="scientific">Favolaschia claudopus</name>
    <dbReference type="NCBI Taxonomy" id="2862362"/>
    <lineage>
        <taxon>Eukaryota</taxon>
        <taxon>Fungi</taxon>
        <taxon>Dikarya</taxon>
        <taxon>Basidiomycota</taxon>
        <taxon>Agaricomycotina</taxon>
        <taxon>Agaricomycetes</taxon>
        <taxon>Agaricomycetidae</taxon>
        <taxon>Agaricales</taxon>
        <taxon>Marasmiineae</taxon>
        <taxon>Mycenaceae</taxon>
        <taxon>Favolaschia</taxon>
    </lineage>
</organism>